<dbReference type="AlphaFoldDB" id="A0AA41Z0G5"/>
<dbReference type="EMBL" id="JAMOIM010000016">
    <property type="protein sequence ID" value="MCW6510498.1"/>
    <property type="molecule type" value="Genomic_DNA"/>
</dbReference>
<dbReference type="InterPro" id="IPR007863">
    <property type="entry name" value="Peptidase_M16_C"/>
</dbReference>
<sequence length="428" mass="45938">MTITLATPRIASRAAGVQIVRSAGGITAWLVEDYAVPLVAFEMAFHGGAAQDPKGKSGAVAMMASLLDEGAGSLDADAFHRALDDKAIEISFSADRDAIGGRAKSLSRNVDAAVELLRLAVCEPRFDASAIDRVRSQIGASLRREAKDPDALASRAWREAAFPSHPYGNPVRGTLESLAAVTRDDIVGLHRSLLTRQTLKIAVVGAIDAERLRTILDRVFGDLPEQAHLSPVADIAIAPGERREVIDLDIPQATLRFGTNGIARLDDDHMAAVVVNHILGGGVFSARLFREVREKRGLAYSVYSQLSTFDHAAIFSGGTSTKNERAAESLSVIEDEIAKLTNEGPTEEELVKAKKYLTGSYALRFDTSLKIASQLVNLQTEGIGVDYLDERNGLIEAVTLDHAHRVAKRLFGGRGLLVTVVGRPEGMA</sequence>
<feature type="domain" description="Peptidase M16 N-terminal" evidence="1">
    <location>
        <begin position="39"/>
        <end position="174"/>
    </location>
</feature>
<protein>
    <submittedName>
        <fullName evidence="3">Insulinase family protein</fullName>
    </submittedName>
</protein>
<dbReference type="Pfam" id="PF00675">
    <property type="entry name" value="Peptidase_M16"/>
    <property type="match status" value="1"/>
</dbReference>
<name>A0AA41Z0G5_9HYPH</name>
<dbReference type="InterPro" id="IPR050361">
    <property type="entry name" value="MPP/UQCRC_Complex"/>
</dbReference>
<dbReference type="RefSeq" id="WP_282586877.1">
    <property type="nucleotide sequence ID" value="NZ_JAMOIM010000016.1"/>
</dbReference>
<reference evidence="3" key="1">
    <citation type="submission" date="2022-05" db="EMBL/GenBank/DDBJ databases">
        <authorList>
            <person name="Pankratov T."/>
        </authorList>
    </citation>
    <scope>NUCLEOTIDE SEQUENCE</scope>
    <source>
        <strain evidence="3">BP6-180914</strain>
    </source>
</reference>
<keyword evidence="4" id="KW-1185">Reference proteome</keyword>
<evidence type="ECO:0000313" key="3">
    <source>
        <dbReference type="EMBL" id="MCW6510498.1"/>
    </source>
</evidence>
<dbReference type="SUPFAM" id="SSF63411">
    <property type="entry name" value="LuxS/MPP-like metallohydrolase"/>
    <property type="match status" value="2"/>
</dbReference>
<dbReference type="Proteomes" id="UP001165667">
    <property type="component" value="Unassembled WGS sequence"/>
</dbReference>
<dbReference type="PANTHER" id="PTHR11851">
    <property type="entry name" value="METALLOPROTEASE"/>
    <property type="match status" value="1"/>
</dbReference>
<gene>
    <name evidence="3" type="ORF">M8523_20995</name>
</gene>
<dbReference type="Pfam" id="PF05193">
    <property type="entry name" value="Peptidase_M16_C"/>
    <property type="match status" value="1"/>
</dbReference>
<comment type="caution">
    <text evidence="3">The sequence shown here is derived from an EMBL/GenBank/DDBJ whole genome shotgun (WGS) entry which is preliminary data.</text>
</comment>
<organism evidence="3 4">
    <name type="scientific">Lichenifustis flavocetrariae</name>
    <dbReference type="NCBI Taxonomy" id="2949735"/>
    <lineage>
        <taxon>Bacteria</taxon>
        <taxon>Pseudomonadati</taxon>
        <taxon>Pseudomonadota</taxon>
        <taxon>Alphaproteobacteria</taxon>
        <taxon>Hyphomicrobiales</taxon>
        <taxon>Lichenihabitantaceae</taxon>
        <taxon>Lichenifustis</taxon>
    </lineage>
</organism>
<evidence type="ECO:0000313" key="4">
    <source>
        <dbReference type="Proteomes" id="UP001165667"/>
    </source>
</evidence>
<accession>A0AA41Z0G5</accession>
<dbReference type="PANTHER" id="PTHR11851:SF224">
    <property type="entry name" value="PROCESSING PROTEASE"/>
    <property type="match status" value="1"/>
</dbReference>
<proteinExistence type="predicted"/>
<dbReference type="GO" id="GO:0046872">
    <property type="term" value="F:metal ion binding"/>
    <property type="evidence" value="ECO:0007669"/>
    <property type="project" value="InterPro"/>
</dbReference>
<evidence type="ECO:0000259" key="1">
    <source>
        <dbReference type="Pfam" id="PF00675"/>
    </source>
</evidence>
<dbReference type="InterPro" id="IPR011249">
    <property type="entry name" value="Metalloenz_LuxS/M16"/>
</dbReference>
<dbReference type="Gene3D" id="3.30.830.10">
    <property type="entry name" value="Metalloenzyme, LuxS/M16 peptidase-like"/>
    <property type="match status" value="2"/>
</dbReference>
<feature type="domain" description="Peptidase M16 C-terminal" evidence="2">
    <location>
        <begin position="181"/>
        <end position="356"/>
    </location>
</feature>
<evidence type="ECO:0000259" key="2">
    <source>
        <dbReference type="Pfam" id="PF05193"/>
    </source>
</evidence>
<dbReference type="InterPro" id="IPR011765">
    <property type="entry name" value="Pept_M16_N"/>
</dbReference>